<protein>
    <submittedName>
        <fullName evidence="3">CST complex subunit CTC1</fullName>
    </submittedName>
</protein>
<dbReference type="InterPro" id="IPR004987">
    <property type="entry name" value="DUF272"/>
</dbReference>
<name>A0A7I4YKH7_HAECO</name>
<sequence length="659" mass="74557">MSHVIGLIVERCGDVFIVNSSSNDFEISVVECNDDYDVGTWLGLRIGNGVIEDHSVYRKGDLPEIRIVQGKAQVLTTGRVTSSTCITEEFGSIPLLCRFPSTVIPSSSVIRVWSRRLTPRERRDYGALWGVTEVVSVVHTSQSPSPSRSTPEADREVSLAQGDRQRSAEKYEHVERRCNEENQRRSGSMQSPVQNTDSRENRQQLHMFTADHGNREEVMYSGNRYQSLRPTQRRDPSPLPTSRSHIELDQSNNRYAEVVLLGIVTSVVANDCEYIGYVWTRESLETGILHLGCDPYERLKFGPGHWIEINMPANIAGALLGSCSRYRPRFEFGPEDCRLTKALFPTFAVGNSMEMDVPVSISLSHVRGEDYVHDDLGAIADPGELLERGNDYIIRITMDEEAYSMNMLIQQGAAKWKILRVKPMHPYDENLAHRRKEVTGGRRVLPNHNRPTAFVHRPSAAVSRFMATQYTANESREASIEESKNATFACTQGSLTVAVKPLDATIDGDVRQRVTEVAMVESRQLDNRKQKYRLWLTNFHAEAEFYSNHVFNEGHFFQGRFSIGGKRKNKCHEYLQEVPIPEGVRGYYDKEAGELELHVEAMHKNRKNGACYEVYHEVLGYVRDSHNLLRQVDEPTLVAIAARRLPCAAESGRLVVANP</sequence>
<organism evidence="2 3">
    <name type="scientific">Haemonchus contortus</name>
    <name type="common">Barber pole worm</name>
    <dbReference type="NCBI Taxonomy" id="6289"/>
    <lineage>
        <taxon>Eukaryota</taxon>
        <taxon>Metazoa</taxon>
        <taxon>Ecdysozoa</taxon>
        <taxon>Nematoda</taxon>
        <taxon>Chromadorea</taxon>
        <taxon>Rhabditida</taxon>
        <taxon>Rhabditina</taxon>
        <taxon>Rhabditomorpha</taxon>
        <taxon>Strongyloidea</taxon>
        <taxon>Trichostrongylidae</taxon>
        <taxon>Haemonchus</taxon>
    </lineage>
</organism>
<feature type="compositionally biased region" description="Basic and acidic residues" evidence="1">
    <location>
        <begin position="151"/>
        <end position="184"/>
    </location>
</feature>
<keyword evidence="2" id="KW-1185">Reference proteome</keyword>
<evidence type="ECO:0000313" key="2">
    <source>
        <dbReference type="Proteomes" id="UP000025227"/>
    </source>
</evidence>
<dbReference type="OrthoDB" id="5874584at2759"/>
<feature type="compositionally biased region" description="Polar residues" evidence="1">
    <location>
        <begin position="185"/>
        <end position="196"/>
    </location>
</feature>
<proteinExistence type="predicted"/>
<feature type="compositionally biased region" description="Low complexity" evidence="1">
    <location>
        <begin position="140"/>
        <end position="150"/>
    </location>
</feature>
<dbReference type="WBParaSite" id="HCON_00112080-00001">
    <property type="protein sequence ID" value="HCON_00112080-00001"/>
    <property type="gene ID" value="HCON_00112080"/>
</dbReference>
<accession>A0A7I4YKH7</accession>
<feature type="region of interest" description="Disordered" evidence="1">
    <location>
        <begin position="222"/>
        <end position="246"/>
    </location>
</feature>
<evidence type="ECO:0000313" key="3">
    <source>
        <dbReference type="WBParaSite" id="HCON_00112080-00001"/>
    </source>
</evidence>
<feature type="region of interest" description="Disordered" evidence="1">
    <location>
        <begin position="139"/>
        <end position="200"/>
    </location>
</feature>
<evidence type="ECO:0000256" key="1">
    <source>
        <dbReference type="SAM" id="MobiDB-lite"/>
    </source>
</evidence>
<dbReference type="Proteomes" id="UP000025227">
    <property type="component" value="Unplaced"/>
</dbReference>
<reference evidence="3" key="1">
    <citation type="submission" date="2020-12" db="UniProtKB">
        <authorList>
            <consortium name="WormBaseParasite"/>
        </authorList>
    </citation>
    <scope>IDENTIFICATION</scope>
    <source>
        <strain evidence="3">MHco3</strain>
    </source>
</reference>
<dbReference type="AlphaFoldDB" id="A0A7I4YKH7"/>
<dbReference type="Pfam" id="PF03312">
    <property type="entry name" value="DUF272"/>
    <property type="match status" value="1"/>
</dbReference>